<dbReference type="EMBL" id="AP013066">
    <property type="protein sequence ID" value="BAN35751.1"/>
    <property type="molecule type" value="Genomic_DNA"/>
</dbReference>
<feature type="binding site" evidence="10">
    <location>
        <position position="262"/>
    </location>
    <ligand>
        <name>Zn(2+)</name>
        <dbReference type="ChEBI" id="CHEBI:29105"/>
    </ligand>
</feature>
<dbReference type="CDD" id="cd01854">
    <property type="entry name" value="YjeQ_EngC"/>
    <property type="match status" value="1"/>
</dbReference>
<dbReference type="Pfam" id="PF03193">
    <property type="entry name" value="RsgA_GTPase"/>
    <property type="match status" value="1"/>
</dbReference>
<sequence>MGMLQHGQVVAAFGRHFDVETAEGIVSCVTRGKKGGIACGDRLQIEMTGTSQGVIKSIDPRSSLLFRSDEFKEKTIAANVTQIIVVVAAEPAFYEDLVSRCLIAAEAASLKIVIVLNKCDLEQATQAALKKLKLYCDLGYPLVTLSARQDISPLRPYLQGETSVLVGQSGMGKSSIINALLPAAQAHTREISQALNSGKHTTTHARLYHLDDDSHIIDSPGLQEFGLSHVNEMDIAHAFVEFRPYLGHCRFSNCRHLVEPGCAVLEATMAGEIDRRRLGTFHKLVR</sequence>
<keyword evidence="9 10" id="KW-0342">GTP-binding</keyword>
<dbReference type="PANTHER" id="PTHR32120:SF11">
    <property type="entry name" value="SMALL RIBOSOMAL SUBUNIT BIOGENESIS GTPASE RSGA 1, MITOCHONDRIAL-RELATED"/>
    <property type="match status" value="1"/>
</dbReference>
<dbReference type="Gene3D" id="2.40.50.140">
    <property type="entry name" value="Nucleic acid-binding proteins"/>
    <property type="match status" value="1"/>
</dbReference>
<evidence type="ECO:0000256" key="10">
    <source>
        <dbReference type="HAMAP-Rule" id="MF_01820"/>
    </source>
</evidence>
<dbReference type="PROSITE" id="PS51721">
    <property type="entry name" value="G_CP"/>
    <property type="match status" value="1"/>
</dbReference>
<evidence type="ECO:0000259" key="11">
    <source>
        <dbReference type="PROSITE" id="PS50936"/>
    </source>
</evidence>
<keyword evidence="8 10" id="KW-0694">RNA-binding</keyword>
<dbReference type="GO" id="GO:0005737">
    <property type="term" value="C:cytoplasm"/>
    <property type="evidence" value="ECO:0007669"/>
    <property type="project" value="UniProtKB-SubCell"/>
</dbReference>
<dbReference type="Gene3D" id="1.10.40.50">
    <property type="entry name" value="Probable gtpase engc, domain 3"/>
    <property type="match status" value="1"/>
</dbReference>
<evidence type="ECO:0000256" key="3">
    <source>
        <dbReference type="ARBA" id="ARBA00022723"/>
    </source>
</evidence>
<dbReference type="SUPFAM" id="SSF52540">
    <property type="entry name" value="P-loop containing nucleoside triphosphate hydrolases"/>
    <property type="match status" value="1"/>
</dbReference>
<evidence type="ECO:0000313" key="14">
    <source>
        <dbReference type="Proteomes" id="UP000015559"/>
    </source>
</evidence>
<evidence type="ECO:0000256" key="2">
    <source>
        <dbReference type="ARBA" id="ARBA00022517"/>
    </source>
</evidence>
<comment type="similarity">
    <text evidence="10">Belongs to the TRAFAC class YlqF/YawG GTPase family. RsgA subfamily.</text>
</comment>
<dbReference type="GO" id="GO:0005525">
    <property type="term" value="F:GTP binding"/>
    <property type="evidence" value="ECO:0007669"/>
    <property type="project" value="UniProtKB-UniRule"/>
</dbReference>
<evidence type="ECO:0000256" key="1">
    <source>
        <dbReference type="ARBA" id="ARBA00022490"/>
    </source>
</evidence>
<evidence type="ECO:0000259" key="12">
    <source>
        <dbReference type="PROSITE" id="PS51721"/>
    </source>
</evidence>
<gene>
    <name evidence="10" type="primary">rsgA</name>
    <name evidence="13" type="ORF">SCD_n01940</name>
</gene>
<dbReference type="InterPro" id="IPR010914">
    <property type="entry name" value="RsgA_GTPase_dom"/>
</dbReference>
<evidence type="ECO:0000313" key="13">
    <source>
        <dbReference type="EMBL" id="BAN35751.1"/>
    </source>
</evidence>
<dbReference type="InterPro" id="IPR027417">
    <property type="entry name" value="P-loop_NTPase"/>
</dbReference>
<keyword evidence="6 10" id="KW-0378">Hydrolase</keyword>
<name>S6AHX4_SULDS</name>
<dbReference type="HOGENOM" id="CLU_033617_2_0_4"/>
<dbReference type="NCBIfam" id="TIGR00157">
    <property type="entry name" value="ribosome small subunit-dependent GTPase A"/>
    <property type="match status" value="1"/>
</dbReference>
<dbReference type="Proteomes" id="UP000015559">
    <property type="component" value="Chromosome"/>
</dbReference>
<protein>
    <recommendedName>
        <fullName evidence="10">Small ribosomal subunit biogenesis GTPase RsgA</fullName>
        <ecNumber evidence="10">3.6.1.-</ecNumber>
    </recommendedName>
</protein>
<feature type="binding site" evidence="10">
    <location>
        <position position="256"/>
    </location>
    <ligand>
        <name>Zn(2+)</name>
        <dbReference type="ChEBI" id="CHEBI:29105"/>
    </ligand>
</feature>
<keyword evidence="5 10" id="KW-0547">Nucleotide-binding</keyword>
<dbReference type="GO" id="GO:0003924">
    <property type="term" value="F:GTPase activity"/>
    <property type="evidence" value="ECO:0007669"/>
    <property type="project" value="UniProtKB-UniRule"/>
</dbReference>
<evidence type="ECO:0000256" key="7">
    <source>
        <dbReference type="ARBA" id="ARBA00022833"/>
    </source>
</evidence>
<evidence type="ECO:0000256" key="6">
    <source>
        <dbReference type="ARBA" id="ARBA00022801"/>
    </source>
</evidence>
<dbReference type="HAMAP" id="MF_01820">
    <property type="entry name" value="GTPase_RsgA"/>
    <property type="match status" value="1"/>
</dbReference>
<dbReference type="AlphaFoldDB" id="S6AHX4"/>
<evidence type="ECO:0000256" key="9">
    <source>
        <dbReference type="ARBA" id="ARBA00023134"/>
    </source>
</evidence>
<dbReference type="GO" id="GO:0019843">
    <property type="term" value="F:rRNA binding"/>
    <property type="evidence" value="ECO:0007669"/>
    <property type="project" value="UniProtKB-KW"/>
</dbReference>
<keyword evidence="1 10" id="KW-0963">Cytoplasm</keyword>
<evidence type="ECO:0000256" key="5">
    <source>
        <dbReference type="ARBA" id="ARBA00022741"/>
    </source>
</evidence>
<keyword evidence="7 10" id="KW-0862">Zinc</keyword>
<dbReference type="InterPro" id="IPR030378">
    <property type="entry name" value="G_CP_dom"/>
</dbReference>
<feature type="binding site" evidence="10">
    <location>
        <position position="254"/>
    </location>
    <ligand>
        <name>Zn(2+)</name>
        <dbReference type="ChEBI" id="CHEBI:29105"/>
    </ligand>
</feature>
<dbReference type="GO" id="GO:0042274">
    <property type="term" value="P:ribosomal small subunit biogenesis"/>
    <property type="evidence" value="ECO:0007669"/>
    <property type="project" value="UniProtKB-UniRule"/>
</dbReference>
<dbReference type="PROSITE" id="PS50936">
    <property type="entry name" value="ENGC_GTPASE"/>
    <property type="match status" value="1"/>
</dbReference>
<evidence type="ECO:0000256" key="4">
    <source>
        <dbReference type="ARBA" id="ARBA00022730"/>
    </source>
</evidence>
<dbReference type="InterPro" id="IPR031944">
    <property type="entry name" value="RsgA_N"/>
</dbReference>
<keyword evidence="4 10" id="KW-0699">rRNA-binding</keyword>
<feature type="binding site" evidence="10">
    <location>
        <begin position="167"/>
        <end position="175"/>
    </location>
    <ligand>
        <name>GTP</name>
        <dbReference type="ChEBI" id="CHEBI:37565"/>
    </ligand>
</feature>
<dbReference type="eggNOG" id="COG1162">
    <property type="taxonomic scope" value="Bacteria"/>
</dbReference>
<keyword evidence="3 10" id="KW-0479">Metal-binding</keyword>
<dbReference type="GO" id="GO:0046872">
    <property type="term" value="F:metal ion binding"/>
    <property type="evidence" value="ECO:0007669"/>
    <property type="project" value="UniProtKB-KW"/>
</dbReference>
<dbReference type="KEGG" id="sdr:SCD_n01940"/>
<feature type="binding site" evidence="10">
    <location>
        <position position="249"/>
    </location>
    <ligand>
        <name>Zn(2+)</name>
        <dbReference type="ChEBI" id="CHEBI:29105"/>
    </ligand>
</feature>
<comment type="subunit">
    <text evidence="10">Monomer. Associates with 30S ribosomal subunit, binds 16S rRNA.</text>
</comment>
<organism evidence="13 14">
    <name type="scientific">Sulfuricella denitrificans (strain DSM 22764 / NBRC 105220 / skB26)</name>
    <dbReference type="NCBI Taxonomy" id="1163617"/>
    <lineage>
        <taxon>Bacteria</taxon>
        <taxon>Pseudomonadati</taxon>
        <taxon>Pseudomonadota</taxon>
        <taxon>Betaproteobacteria</taxon>
        <taxon>Nitrosomonadales</taxon>
        <taxon>Sulfuricellaceae</taxon>
        <taxon>Sulfuricella</taxon>
    </lineage>
</organism>
<dbReference type="InterPro" id="IPR012340">
    <property type="entry name" value="NA-bd_OB-fold"/>
</dbReference>
<dbReference type="SUPFAM" id="SSF50249">
    <property type="entry name" value="Nucleic acid-binding proteins"/>
    <property type="match status" value="1"/>
</dbReference>
<dbReference type="PANTHER" id="PTHR32120">
    <property type="entry name" value="SMALL RIBOSOMAL SUBUNIT BIOGENESIS GTPASE RSGA"/>
    <property type="match status" value="1"/>
</dbReference>
<reference evidence="13 14" key="1">
    <citation type="journal article" date="2012" name="Appl. Environ. Microbiol.">
        <title>Draft genome sequence of a psychrotolerant sulfur-oxidizing bacterium, Sulfuricella denitrificans skB26, and proteomic insights into cold adaptation.</title>
        <authorList>
            <person name="Watanabe T."/>
            <person name="Kojima H."/>
            <person name="Fukui M."/>
        </authorList>
    </citation>
    <scope>NUCLEOTIDE SEQUENCE [LARGE SCALE GENOMIC DNA]</scope>
    <source>
        <strain evidence="14">skB26</strain>
    </source>
</reference>
<dbReference type="EC" id="3.6.1.-" evidence="10"/>
<evidence type="ECO:0000256" key="8">
    <source>
        <dbReference type="ARBA" id="ARBA00022884"/>
    </source>
</evidence>
<dbReference type="STRING" id="1163617.SCD_n01940"/>
<keyword evidence="2 10" id="KW-0690">Ribosome biogenesis</keyword>
<proteinExistence type="inferred from homology"/>
<comment type="function">
    <text evidence="10">One of several proteins that assist in the late maturation steps of the functional core of the 30S ribosomal subunit. Helps release RbfA from mature subunits. May play a role in the assembly of ribosomal proteins into the subunit. Circularly permuted GTPase that catalyzes slow GTP hydrolysis, GTPase activity is stimulated by the 30S ribosomal subunit.</text>
</comment>
<comment type="cofactor">
    <cofactor evidence="10">
        <name>Zn(2+)</name>
        <dbReference type="ChEBI" id="CHEBI:29105"/>
    </cofactor>
    <text evidence="10">Binds 1 zinc ion per subunit.</text>
</comment>
<feature type="domain" description="CP-type G" evidence="12">
    <location>
        <begin position="68"/>
        <end position="225"/>
    </location>
</feature>
<keyword evidence="14" id="KW-1185">Reference proteome</keyword>
<feature type="domain" description="EngC GTPase" evidence="11">
    <location>
        <begin position="78"/>
        <end position="223"/>
    </location>
</feature>
<feature type="binding site" evidence="10">
    <location>
        <begin position="117"/>
        <end position="120"/>
    </location>
    <ligand>
        <name>GTP</name>
        <dbReference type="ChEBI" id="CHEBI:37565"/>
    </ligand>
</feature>
<dbReference type="CDD" id="cd04466">
    <property type="entry name" value="S1_YloQ_GTPase"/>
    <property type="match status" value="1"/>
</dbReference>
<accession>S6AHX4</accession>
<dbReference type="Gene3D" id="3.40.50.300">
    <property type="entry name" value="P-loop containing nucleotide triphosphate hydrolases"/>
    <property type="match status" value="1"/>
</dbReference>
<comment type="subcellular location">
    <subcellularLocation>
        <location evidence="10">Cytoplasm</location>
    </subcellularLocation>
</comment>
<dbReference type="InterPro" id="IPR004881">
    <property type="entry name" value="Ribosome_biogen_GTPase_RsgA"/>
</dbReference>